<evidence type="ECO:0000313" key="4">
    <source>
        <dbReference type="EMBL" id="VVB16126.1"/>
    </source>
</evidence>
<feature type="repeat" description="PPR" evidence="3">
    <location>
        <begin position="207"/>
        <end position="241"/>
    </location>
</feature>
<feature type="repeat" description="PPR" evidence="3">
    <location>
        <begin position="412"/>
        <end position="446"/>
    </location>
</feature>
<evidence type="ECO:0000313" key="5">
    <source>
        <dbReference type="Proteomes" id="UP000489600"/>
    </source>
</evidence>
<dbReference type="Proteomes" id="UP000489600">
    <property type="component" value="Unassembled WGS sequence"/>
</dbReference>
<dbReference type="SUPFAM" id="SSF48452">
    <property type="entry name" value="TPR-like"/>
    <property type="match status" value="1"/>
</dbReference>
<feature type="repeat" description="PPR" evidence="3">
    <location>
        <begin position="690"/>
        <end position="724"/>
    </location>
</feature>
<dbReference type="EMBL" id="CABITT030000008">
    <property type="protein sequence ID" value="VVB16126.1"/>
    <property type="molecule type" value="Genomic_DNA"/>
</dbReference>
<dbReference type="PANTHER" id="PTHR47933:SF45">
    <property type="entry name" value="PENTACOTRIPEPTIDE-REPEAT REGION OF PRORP DOMAIN-CONTAINING PROTEIN"/>
    <property type="match status" value="1"/>
</dbReference>
<proteinExistence type="inferred from homology"/>
<feature type="repeat" description="PPR" evidence="3">
    <location>
        <begin position="447"/>
        <end position="481"/>
    </location>
</feature>
<dbReference type="InterPro" id="IPR051240">
    <property type="entry name" value="Mito_RNA-Proc/Resp"/>
</dbReference>
<accession>A0A565CRS9</accession>
<feature type="repeat" description="PPR" evidence="3">
    <location>
        <begin position="277"/>
        <end position="311"/>
    </location>
</feature>
<dbReference type="Pfam" id="PF13041">
    <property type="entry name" value="PPR_2"/>
    <property type="match status" value="4"/>
</dbReference>
<gene>
    <name evidence="4" type="ORF">ANE_LOCUS26570</name>
</gene>
<dbReference type="Gene3D" id="1.25.40.10">
    <property type="entry name" value="Tetratricopeptide repeat domain"/>
    <property type="match status" value="7"/>
</dbReference>
<reference evidence="4" key="1">
    <citation type="submission" date="2019-07" db="EMBL/GenBank/DDBJ databases">
        <authorList>
            <person name="Dittberner H."/>
        </authorList>
    </citation>
    <scope>NUCLEOTIDE SEQUENCE [LARGE SCALE GENOMIC DNA]</scope>
</reference>
<dbReference type="PROSITE" id="PS51375">
    <property type="entry name" value="PPR"/>
    <property type="match status" value="12"/>
</dbReference>
<dbReference type="PANTHER" id="PTHR47933">
    <property type="entry name" value="PENTATRICOPEPTIDE REPEAT-CONTAINING PROTEIN 1, MITOCHONDRIAL"/>
    <property type="match status" value="1"/>
</dbReference>
<sequence>MKLLHLPTSSRPFSLQSLLKSGFSPTLNSIDRFLRYLYSRQKFNCILHFYSQLDSKKFHINHRIYSIVSWAFLNLNRCEDAEKFINTHISKSSIFPRTHMLDSLIHGFSVTRNDPDKALSILRDCLTNHGAFPSSLTFCSLIYRFVERGEMDNAIEVLEMMTNKKVNYPFDNFVSSAVISGFCRIGKPELALGFFQTAVNSGALVPNLVTYTTLVSALCQMGKVDEVKDLVRRLEDEGFEFDCVFYSNWIHGYLKGGSLMGALVEDEKMVEKGINRDAVSYSILIDGLSKEGNIGKALGLLGRMIKEGIEPNLITFTAIVRGLCKKGKLEEAIVLFDRVLSMGIEVDELMYATLIDGVCRKGYLNRAFSLLGDMEQRGITPSILTYNTVINGLCRAGRVSEADEISKGVLGDVVTFSTLLDGYIKEQNIDAVLEIRRRFVEAEIPMDLVMCNILLKAFLLVGAYGEADVLYRAMPEMDLTPDTVTYSTLIEGCCKTGQIEQALEMFNELRKSSVSSAVCYNRIIDALCKNGMLETAIEVLIELCEKGLYLDIHISRTLLHLIHGKKGDVGIVDLVYKLEQLSSNVCLGMFNDAILLLCKTGSSEALIEVYMVMRRKGLTVNFPSTILKTLVNNLRALDAYLLVVNAGESTLPSIDVVDYTIVIDGLCKEGFLVKALDLCTFAKQRGIILNIITYNSLINGLCQQSCLVEALRLFDSLEKIGLVPSGVTYSILIDNLCKEGLFLDAEKLLDRMVSKGLVPSILIYNSMIDGYCKLGHTEDAVKVLSRQVMGRVSPDAFTVSSLIKGYCKRGEMEEALRVFAEFKDKNISADFLGFLFLIKGLCTKGRMEEARSVLREMLVAESVVDLINRVDAELAESESVRGFLVELCDQGRVPQAVKILDEISSSFYPSRKNQGSCQRLQSLNGVNEIKIKKEDYAHDFHILHSTISSLCSSGKLKQANEFVMSVLSCLPR</sequence>
<feature type="repeat" description="PPR" evidence="3">
    <location>
        <begin position="760"/>
        <end position="794"/>
    </location>
</feature>
<keyword evidence="5" id="KW-1185">Reference proteome</keyword>
<evidence type="ECO:0000256" key="2">
    <source>
        <dbReference type="ARBA" id="ARBA00022737"/>
    </source>
</evidence>
<feature type="repeat" description="PPR" evidence="3">
    <location>
        <begin position="482"/>
        <end position="516"/>
    </location>
</feature>
<dbReference type="GO" id="GO:0003729">
    <property type="term" value="F:mRNA binding"/>
    <property type="evidence" value="ECO:0007669"/>
    <property type="project" value="TreeGrafter"/>
</dbReference>
<dbReference type="Pfam" id="PF12854">
    <property type="entry name" value="PPR_1"/>
    <property type="match status" value="2"/>
</dbReference>
<dbReference type="OrthoDB" id="185373at2759"/>
<comment type="similarity">
    <text evidence="1">Belongs to the PPR family. P subfamily.</text>
</comment>
<feature type="repeat" description="PPR" evidence="3">
    <location>
        <begin position="655"/>
        <end position="689"/>
    </location>
</feature>
<evidence type="ECO:0008006" key="6">
    <source>
        <dbReference type="Google" id="ProtNLM"/>
    </source>
</evidence>
<dbReference type="AlphaFoldDB" id="A0A565CRS9"/>
<feature type="repeat" description="PPR" evidence="3">
    <location>
        <begin position="312"/>
        <end position="346"/>
    </location>
</feature>
<dbReference type="InterPro" id="IPR002885">
    <property type="entry name" value="PPR_rpt"/>
</dbReference>
<feature type="repeat" description="PPR" evidence="3">
    <location>
        <begin position="725"/>
        <end position="759"/>
    </location>
</feature>
<evidence type="ECO:0000256" key="1">
    <source>
        <dbReference type="ARBA" id="ARBA00007626"/>
    </source>
</evidence>
<organism evidence="4 5">
    <name type="scientific">Arabis nemorensis</name>
    <dbReference type="NCBI Taxonomy" id="586526"/>
    <lineage>
        <taxon>Eukaryota</taxon>
        <taxon>Viridiplantae</taxon>
        <taxon>Streptophyta</taxon>
        <taxon>Embryophyta</taxon>
        <taxon>Tracheophyta</taxon>
        <taxon>Spermatophyta</taxon>
        <taxon>Magnoliopsida</taxon>
        <taxon>eudicotyledons</taxon>
        <taxon>Gunneridae</taxon>
        <taxon>Pentapetalae</taxon>
        <taxon>rosids</taxon>
        <taxon>malvids</taxon>
        <taxon>Brassicales</taxon>
        <taxon>Brassicaceae</taxon>
        <taxon>Arabideae</taxon>
        <taxon>Arabis</taxon>
    </lineage>
</organism>
<comment type="caution">
    <text evidence="4">The sequence shown here is derived from an EMBL/GenBank/DDBJ whole genome shotgun (WGS) entry which is preliminary data.</text>
</comment>
<feature type="repeat" description="PPR" evidence="3">
    <location>
        <begin position="795"/>
        <end position="829"/>
    </location>
</feature>
<protein>
    <recommendedName>
        <fullName evidence="6">Pentacotripeptide-repeat region of PRORP domain-containing protein</fullName>
    </recommendedName>
</protein>
<dbReference type="NCBIfam" id="TIGR00756">
    <property type="entry name" value="PPR"/>
    <property type="match status" value="13"/>
</dbReference>
<name>A0A565CRS9_9BRAS</name>
<feature type="repeat" description="PPR" evidence="3">
    <location>
        <begin position="347"/>
        <end position="381"/>
    </location>
</feature>
<dbReference type="Pfam" id="PF01535">
    <property type="entry name" value="PPR"/>
    <property type="match status" value="6"/>
</dbReference>
<evidence type="ECO:0000256" key="3">
    <source>
        <dbReference type="PROSITE-ProRule" id="PRU00708"/>
    </source>
</evidence>
<keyword evidence="2" id="KW-0677">Repeat</keyword>
<dbReference type="InterPro" id="IPR011990">
    <property type="entry name" value="TPR-like_helical_dom_sf"/>
</dbReference>